<accession>A0ABM1G1K1</accession>
<proteinExistence type="predicted"/>
<dbReference type="Proteomes" id="UP000694930">
    <property type="component" value="Chromosome 2"/>
</dbReference>
<protein>
    <submittedName>
        <fullName evidence="2">Uncharacterized protein LOC107009828</fullName>
    </submittedName>
</protein>
<dbReference type="GeneID" id="107009828"/>
<name>A0ABM1G1K1_SOLPN</name>
<organism evidence="1 2">
    <name type="scientific">Solanum pennellii</name>
    <name type="common">Tomato</name>
    <name type="synonym">Lycopersicon pennellii</name>
    <dbReference type="NCBI Taxonomy" id="28526"/>
    <lineage>
        <taxon>Eukaryota</taxon>
        <taxon>Viridiplantae</taxon>
        <taxon>Streptophyta</taxon>
        <taxon>Embryophyta</taxon>
        <taxon>Tracheophyta</taxon>
        <taxon>Spermatophyta</taxon>
        <taxon>Magnoliopsida</taxon>
        <taxon>eudicotyledons</taxon>
        <taxon>Gunneridae</taxon>
        <taxon>Pentapetalae</taxon>
        <taxon>asterids</taxon>
        <taxon>lamiids</taxon>
        <taxon>Solanales</taxon>
        <taxon>Solanaceae</taxon>
        <taxon>Solanoideae</taxon>
        <taxon>Solaneae</taxon>
        <taxon>Solanum</taxon>
        <taxon>Solanum subgen. Lycopersicon</taxon>
    </lineage>
</organism>
<sequence length="122" mass="14351">MKVEHKLNGLNELDEFHLKEYESSAIYKENMKKYHHQNIEKQEFATGDLVLLFNSRLRLFLGKLKSNWMGTFHIILVFPHGSVELENKEGAKFTVNGQRNKIYLGHAENVHYGDEAYHLDEF</sequence>
<reference evidence="1" key="1">
    <citation type="journal article" date="2014" name="Nat. Genet.">
        <title>The genome of the stress-tolerant wild tomato species Solanum pennellii.</title>
        <authorList>
            <person name="Bolger A."/>
            <person name="Scossa F."/>
            <person name="Bolger M.E."/>
            <person name="Lanz C."/>
            <person name="Maumus F."/>
            <person name="Tohge T."/>
            <person name="Quesneville H."/>
            <person name="Alseekh S."/>
            <person name="Sorensen I."/>
            <person name="Lichtenstein G."/>
            <person name="Fich E.A."/>
            <person name="Conte M."/>
            <person name="Keller H."/>
            <person name="Schneeberger K."/>
            <person name="Schwacke R."/>
            <person name="Ofner I."/>
            <person name="Vrebalov J."/>
            <person name="Xu Y."/>
            <person name="Osorio S."/>
            <person name="Aflitos S.A."/>
            <person name="Schijlen E."/>
            <person name="Jimenez-Gomez J.M."/>
            <person name="Ryngajllo M."/>
            <person name="Kimura S."/>
            <person name="Kumar R."/>
            <person name="Koenig D."/>
            <person name="Headland L.R."/>
            <person name="Maloof J.N."/>
            <person name="Sinha N."/>
            <person name="van Ham R.C."/>
            <person name="Lankhorst R.K."/>
            <person name="Mao L."/>
            <person name="Vogel A."/>
            <person name="Arsova B."/>
            <person name="Panstruga R."/>
            <person name="Fei Z."/>
            <person name="Rose J.K."/>
            <person name="Zamir D."/>
            <person name="Carrari F."/>
            <person name="Giovannoni J.J."/>
            <person name="Weigel D."/>
            <person name="Usadel B."/>
            <person name="Fernie A.R."/>
        </authorList>
    </citation>
    <scope>NUCLEOTIDE SEQUENCE [LARGE SCALE GENOMIC DNA]</scope>
    <source>
        <strain evidence="1">cv. LA0716</strain>
    </source>
</reference>
<gene>
    <name evidence="2" type="primary">LOC107009828</name>
</gene>
<dbReference type="RefSeq" id="XP_015064642.1">
    <property type="nucleotide sequence ID" value="XM_015209156.1"/>
</dbReference>
<evidence type="ECO:0000313" key="2">
    <source>
        <dbReference type="RefSeq" id="XP_015064642.1"/>
    </source>
</evidence>
<keyword evidence="1" id="KW-1185">Reference proteome</keyword>
<reference evidence="2" key="2">
    <citation type="submission" date="2025-08" db="UniProtKB">
        <authorList>
            <consortium name="RefSeq"/>
        </authorList>
    </citation>
    <scope>IDENTIFICATION</scope>
</reference>
<evidence type="ECO:0000313" key="1">
    <source>
        <dbReference type="Proteomes" id="UP000694930"/>
    </source>
</evidence>